<proteinExistence type="inferred from homology"/>
<dbReference type="Proteomes" id="UP000239237">
    <property type="component" value="Unassembled WGS sequence"/>
</dbReference>
<dbReference type="PANTHER" id="PTHR39430">
    <property type="entry name" value="MEMBRANE-ASSOCIATED PROTEASE-RELATED"/>
    <property type="match status" value="1"/>
</dbReference>
<keyword evidence="2" id="KW-0472">Membrane</keyword>
<evidence type="ECO:0000313" key="4">
    <source>
        <dbReference type="EMBL" id="SPD91663.1"/>
    </source>
</evidence>
<reference evidence="5 6" key="2">
    <citation type="submission" date="2018-02" db="EMBL/GenBank/DDBJ databases">
        <authorList>
            <person name="Cohen D.B."/>
            <person name="Kent A.D."/>
        </authorList>
    </citation>
    <scope>NUCLEOTIDE SEQUENCE [LARGE SCALE GENOMIC DNA]</scope>
    <source>
        <strain evidence="5 6">CECT 9216</strain>
    </source>
</reference>
<feature type="transmembrane region" description="Helical" evidence="2">
    <location>
        <begin position="157"/>
        <end position="177"/>
    </location>
</feature>
<dbReference type="GO" id="GO:0004175">
    <property type="term" value="F:endopeptidase activity"/>
    <property type="evidence" value="ECO:0007669"/>
    <property type="project" value="UniProtKB-ARBA"/>
</dbReference>
<feature type="transmembrane region" description="Helical" evidence="2">
    <location>
        <begin position="214"/>
        <end position="237"/>
    </location>
</feature>
<comment type="similarity">
    <text evidence="1">Belongs to the UPF0177 family.</text>
</comment>
<dbReference type="EMBL" id="OKQR01000001">
    <property type="protein sequence ID" value="SPD91663.1"/>
    <property type="molecule type" value="Genomic_DNA"/>
</dbReference>
<feature type="domain" description="CAAX prenyl protease 2/Lysostaphin resistance protein A-like" evidence="3">
    <location>
        <begin position="125"/>
        <end position="218"/>
    </location>
</feature>
<dbReference type="RefSeq" id="WP_105299652.1">
    <property type="nucleotide sequence ID" value="NZ_CAURUR010000002.1"/>
</dbReference>
<protein>
    <submittedName>
        <fullName evidence="5">CAAX amino terminal protease self- immunity</fullName>
    </submittedName>
</protein>
<feature type="transmembrane region" description="Helical" evidence="2">
    <location>
        <begin position="44"/>
        <end position="65"/>
    </location>
</feature>
<feature type="transmembrane region" description="Helical" evidence="2">
    <location>
        <begin position="86"/>
        <end position="112"/>
    </location>
</feature>
<accession>A0A2N9K8M4</accession>
<evidence type="ECO:0000259" key="3">
    <source>
        <dbReference type="Pfam" id="PF02517"/>
    </source>
</evidence>
<evidence type="ECO:0000256" key="2">
    <source>
        <dbReference type="SAM" id="Phobius"/>
    </source>
</evidence>
<feature type="transmembrane region" description="Helical" evidence="2">
    <location>
        <begin position="124"/>
        <end position="145"/>
    </location>
</feature>
<dbReference type="Proteomes" id="UP000237923">
    <property type="component" value="Unassembled WGS sequence"/>
</dbReference>
<keyword evidence="2" id="KW-1133">Transmembrane helix</keyword>
<sequence>MEKLKIVLKYLVYAFLLSFVLDIGGLFSGIYAESSGLSDEWIENSQVAIVFMLICQITLPIFLMFQYKSRKNDLRIVMPFAKDKKAYRYLIGYAAGAVFFVLTWVIAVAFGGFQVINVWHIRNVLWLVLFLLGFCIQGMGEEILVRGYLLGKLRQHLSYVSAIIISSLFFAALHLANPGITKVAFLELFLFGVIMAMIRIETDDLWAVGAFHGAWNFFQGPILGVAVSGTNGGALMFKSIPTQAYEWVNGGHFGIEGSAMSLTLHVALFVITAVWIKLNKNNSKIICESTK</sequence>
<feature type="transmembrane region" description="Helical" evidence="2">
    <location>
        <begin position="183"/>
        <end position="202"/>
    </location>
</feature>
<dbReference type="AlphaFoldDB" id="A0A2N9K8M4"/>
<feature type="transmembrane region" description="Helical" evidence="2">
    <location>
        <begin position="12"/>
        <end position="32"/>
    </location>
</feature>
<dbReference type="PANTHER" id="PTHR39430:SF1">
    <property type="entry name" value="PROTEASE"/>
    <property type="match status" value="1"/>
</dbReference>
<evidence type="ECO:0000313" key="7">
    <source>
        <dbReference type="Proteomes" id="UP000239237"/>
    </source>
</evidence>
<evidence type="ECO:0000256" key="1">
    <source>
        <dbReference type="ARBA" id="ARBA00009067"/>
    </source>
</evidence>
<keyword evidence="5" id="KW-0378">Hydrolase</keyword>
<gene>
    <name evidence="4" type="ORF">LES8486_00647</name>
    <name evidence="5" type="ORF">LES9216_00794</name>
</gene>
<dbReference type="Pfam" id="PF02517">
    <property type="entry name" value="Rce1-like"/>
    <property type="match status" value="1"/>
</dbReference>
<dbReference type="GO" id="GO:0080120">
    <property type="term" value="P:CAAX-box protein maturation"/>
    <property type="evidence" value="ECO:0007669"/>
    <property type="project" value="UniProtKB-ARBA"/>
</dbReference>
<reference evidence="4 7" key="1">
    <citation type="submission" date="2018-02" db="EMBL/GenBank/DDBJ databases">
        <authorList>
            <person name="Rodrigo-Torres L."/>
            <person name="Arahal R. D."/>
            <person name="Lucena T."/>
        </authorList>
    </citation>
    <scope>NUCLEOTIDE SEQUENCE [LARGE SCALE GENOMIC DNA]</scope>
    <source>
        <strain evidence="4 7">CECT 8486</strain>
    </source>
</reference>
<name>A0A2N9K8M4_9LACO</name>
<evidence type="ECO:0000313" key="5">
    <source>
        <dbReference type="EMBL" id="SPE06942.1"/>
    </source>
</evidence>
<dbReference type="EMBL" id="OKQU01000001">
    <property type="protein sequence ID" value="SPE06942.1"/>
    <property type="molecule type" value="Genomic_DNA"/>
</dbReference>
<keyword evidence="7" id="KW-1185">Reference proteome</keyword>
<evidence type="ECO:0000313" key="6">
    <source>
        <dbReference type="Proteomes" id="UP000237923"/>
    </source>
</evidence>
<feature type="transmembrane region" description="Helical" evidence="2">
    <location>
        <begin position="257"/>
        <end position="276"/>
    </location>
</feature>
<dbReference type="GO" id="GO:0006508">
    <property type="term" value="P:proteolysis"/>
    <property type="evidence" value="ECO:0007669"/>
    <property type="project" value="UniProtKB-KW"/>
</dbReference>
<keyword evidence="5" id="KW-0645">Protease</keyword>
<dbReference type="InterPro" id="IPR003675">
    <property type="entry name" value="Rce1/LyrA-like_dom"/>
</dbReference>
<keyword evidence="2" id="KW-0812">Transmembrane</keyword>
<organism evidence="5 6">
    <name type="scientific">Leuconostoc suionicum</name>
    <dbReference type="NCBI Taxonomy" id="1511761"/>
    <lineage>
        <taxon>Bacteria</taxon>
        <taxon>Bacillati</taxon>
        <taxon>Bacillota</taxon>
        <taxon>Bacilli</taxon>
        <taxon>Lactobacillales</taxon>
        <taxon>Lactobacillaceae</taxon>
        <taxon>Leuconostoc</taxon>
    </lineage>
</organism>